<dbReference type="EMBL" id="CP031933">
    <property type="protein sequence ID" value="AYE37244.1"/>
    <property type="molecule type" value="Genomic_DNA"/>
</dbReference>
<dbReference type="PROSITE" id="PS00356">
    <property type="entry name" value="HTH_LACI_1"/>
    <property type="match status" value="1"/>
</dbReference>
<dbReference type="AlphaFoldDB" id="A0A386PP44"/>
<gene>
    <name evidence="3" type="ORF">D1B17_00630</name>
</gene>
<protein>
    <submittedName>
        <fullName evidence="3">LacI family transcriptional regulator</fullName>
    </submittedName>
</protein>
<feature type="domain" description="HTH lacI-type" evidence="2">
    <location>
        <begin position="2"/>
        <end position="40"/>
    </location>
</feature>
<proteinExistence type="predicted"/>
<dbReference type="InterPro" id="IPR000843">
    <property type="entry name" value="HTH_LacI"/>
</dbReference>
<sequence>MSTINDVATKAGVSNATVSRVLNNDQTLQVSPETRKKYLK</sequence>
<dbReference type="RefSeq" id="WP_120141454.1">
    <property type="nucleotide sequence ID" value="NZ_CP031933.2"/>
</dbReference>
<evidence type="ECO:0000259" key="2">
    <source>
        <dbReference type="PROSITE" id="PS50932"/>
    </source>
</evidence>
<dbReference type="CDD" id="cd01392">
    <property type="entry name" value="HTH_LacI"/>
    <property type="match status" value="1"/>
</dbReference>
<feature type="region of interest" description="Disordered" evidence="1">
    <location>
        <begin position="15"/>
        <end position="40"/>
    </location>
</feature>
<dbReference type="Proteomes" id="UP000267208">
    <property type="component" value="Chromosome"/>
</dbReference>
<evidence type="ECO:0000256" key="1">
    <source>
        <dbReference type="SAM" id="MobiDB-lite"/>
    </source>
</evidence>
<dbReference type="PROSITE" id="PS50932">
    <property type="entry name" value="HTH_LACI_2"/>
    <property type="match status" value="1"/>
</dbReference>
<dbReference type="KEGG" id="lzh:D1B17_00630"/>
<dbReference type="SUPFAM" id="SSF47413">
    <property type="entry name" value="lambda repressor-like DNA-binding domains"/>
    <property type="match status" value="1"/>
</dbReference>
<evidence type="ECO:0000313" key="3">
    <source>
        <dbReference type="EMBL" id="AYE37244.1"/>
    </source>
</evidence>
<dbReference type="OrthoDB" id="43195at2"/>
<organism evidence="3 4">
    <name type="scientific">Companilactobacillus zhachilii</name>
    <dbReference type="NCBI Taxonomy" id="2304606"/>
    <lineage>
        <taxon>Bacteria</taxon>
        <taxon>Bacillati</taxon>
        <taxon>Bacillota</taxon>
        <taxon>Bacilli</taxon>
        <taxon>Lactobacillales</taxon>
        <taxon>Lactobacillaceae</taxon>
        <taxon>Companilactobacillus</taxon>
    </lineage>
</organism>
<dbReference type="PRINTS" id="PR00036">
    <property type="entry name" value="HTHLACI"/>
</dbReference>
<feature type="compositionally biased region" description="Polar residues" evidence="1">
    <location>
        <begin position="15"/>
        <end position="32"/>
    </location>
</feature>
<evidence type="ECO:0000313" key="4">
    <source>
        <dbReference type="Proteomes" id="UP000267208"/>
    </source>
</evidence>
<reference evidence="4" key="1">
    <citation type="submission" date="2018-08" db="EMBL/GenBank/DDBJ databases">
        <title>Genome of Lactobacillus sp. HBUAS52074.</title>
        <authorList>
            <person name="Guo Z."/>
            <person name="Zhang Z.D."/>
        </authorList>
    </citation>
    <scope>NUCLEOTIDE SEQUENCE [LARGE SCALE GENOMIC DNA]</scope>
    <source>
        <strain evidence="4">HBUAS52074</strain>
    </source>
</reference>
<accession>A0A386PP44</accession>
<dbReference type="GO" id="GO:0006355">
    <property type="term" value="P:regulation of DNA-templated transcription"/>
    <property type="evidence" value="ECO:0007669"/>
    <property type="project" value="InterPro"/>
</dbReference>
<dbReference type="Gene3D" id="1.10.260.40">
    <property type="entry name" value="lambda repressor-like DNA-binding domains"/>
    <property type="match status" value="1"/>
</dbReference>
<dbReference type="InterPro" id="IPR010982">
    <property type="entry name" value="Lambda_DNA-bd_dom_sf"/>
</dbReference>
<dbReference type="Pfam" id="PF00356">
    <property type="entry name" value="LacI"/>
    <property type="match status" value="1"/>
</dbReference>
<keyword evidence="4" id="KW-1185">Reference proteome</keyword>
<dbReference type="GO" id="GO:0003677">
    <property type="term" value="F:DNA binding"/>
    <property type="evidence" value="ECO:0007669"/>
    <property type="project" value="InterPro"/>
</dbReference>
<dbReference type="SMART" id="SM00354">
    <property type="entry name" value="HTH_LACI"/>
    <property type="match status" value="1"/>
</dbReference>
<name>A0A386PP44_9LACO</name>